<evidence type="ECO:0000259" key="4">
    <source>
        <dbReference type="PROSITE" id="PS51118"/>
    </source>
</evidence>
<dbReference type="SUPFAM" id="SSF46785">
    <property type="entry name" value="Winged helix' DNA-binding domain"/>
    <property type="match status" value="1"/>
</dbReference>
<dbReference type="PROSITE" id="PS51118">
    <property type="entry name" value="HTH_HXLR"/>
    <property type="match status" value="1"/>
</dbReference>
<gene>
    <name evidence="5" type="ORF">Drose_26560</name>
</gene>
<dbReference type="PANTHER" id="PTHR33204">
    <property type="entry name" value="TRANSCRIPTIONAL REGULATOR, MARR FAMILY"/>
    <property type="match status" value="1"/>
</dbReference>
<protein>
    <submittedName>
        <fullName evidence="5">Helix-turn-helix transcriptional regulator</fullName>
    </submittedName>
</protein>
<accession>A0ABY5YYD5</accession>
<sequence>MEAALAAVGGRWTTLLLRELMHGPRSFGQMRAALPALSAKVLSERLARLATDNLIACHRQKGFPSRTVYQLTAAGQTLKPLLIELYRTGDALLRETSAHRRRSGA</sequence>
<dbReference type="InterPro" id="IPR002577">
    <property type="entry name" value="HTH_HxlR"/>
</dbReference>
<name>A0ABY5YYD5_9ACTN</name>
<dbReference type="Gene3D" id="1.10.10.10">
    <property type="entry name" value="Winged helix-like DNA-binding domain superfamily/Winged helix DNA-binding domain"/>
    <property type="match status" value="1"/>
</dbReference>
<evidence type="ECO:0000256" key="3">
    <source>
        <dbReference type="ARBA" id="ARBA00023163"/>
    </source>
</evidence>
<feature type="domain" description="HTH hxlR-type" evidence="4">
    <location>
        <begin position="1"/>
        <end position="97"/>
    </location>
</feature>
<dbReference type="EMBL" id="CP073721">
    <property type="protein sequence ID" value="UWZ34748.1"/>
    <property type="molecule type" value="Genomic_DNA"/>
</dbReference>
<keyword evidence="6" id="KW-1185">Reference proteome</keyword>
<dbReference type="Proteomes" id="UP001058271">
    <property type="component" value="Chromosome"/>
</dbReference>
<dbReference type="InterPro" id="IPR036388">
    <property type="entry name" value="WH-like_DNA-bd_sf"/>
</dbReference>
<reference evidence="5" key="1">
    <citation type="submission" date="2021-04" db="EMBL/GenBank/DDBJ databases">
        <title>Biosynthetic gene clusters of Dactylosporangioum roseum.</title>
        <authorList>
            <person name="Hartkoorn R.C."/>
            <person name="Beaudoing E."/>
            <person name="Hot D."/>
            <person name="Moureu S."/>
        </authorList>
    </citation>
    <scope>NUCLEOTIDE SEQUENCE</scope>
    <source>
        <strain evidence="5">NRRL B-16295</strain>
    </source>
</reference>
<evidence type="ECO:0000256" key="2">
    <source>
        <dbReference type="ARBA" id="ARBA00023125"/>
    </source>
</evidence>
<evidence type="ECO:0000313" key="6">
    <source>
        <dbReference type="Proteomes" id="UP001058271"/>
    </source>
</evidence>
<evidence type="ECO:0000256" key="1">
    <source>
        <dbReference type="ARBA" id="ARBA00023015"/>
    </source>
</evidence>
<keyword evidence="2" id="KW-0238">DNA-binding</keyword>
<dbReference type="Pfam" id="PF01638">
    <property type="entry name" value="HxlR"/>
    <property type="match status" value="1"/>
</dbReference>
<evidence type="ECO:0000313" key="5">
    <source>
        <dbReference type="EMBL" id="UWZ34748.1"/>
    </source>
</evidence>
<keyword evidence="1" id="KW-0805">Transcription regulation</keyword>
<proteinExistence type="predicted"/>
<dbReference type="PANTHER" id="PTHR33204:SF18">
    <property type="entry name" value="TRANSCRIPTIONAL REGULATORY PROTEIN"/>
    <property type="match status" value="1"/>
</dbReference>
<organism evidence="5 6">
    <name type="scientific">Dactylosporangium roseum</name>
    <dbReference type="NCBI Taxonomy" id="47989"/>
    <lineage>
        <taxon>Bacteria</taxon>
        <taxon>Bacillati</taxon>
        <taxon>Actinomycetota</taxon>
        <taxon>Actinomycetes</taxon>
        <taxon>Micromonosporales</taxon>
        <taxon>Micromonosporaceae</taxon>
        <taxon>Dactylosporangium</taxon>
    </lineage>
</organism>
<dbReference type="InterPro" id="IPR036390">
    <property type="entry name" value="WH_DNA-bd_sf"/>
</dbReference>
<dbReference type="RefSeq" id="WP_260724084.1">
    <property type="nucleotide sequence ID" value="NZ_BAAABS010000052.1"/>
</dbReference>
<keyword evidence="3" id="KW-0804">Transcription</keyword>